<name>A0A2T4Z6N6_9BACL</name>
<proteinExistence type="predicted"/>
<dbReference type="EMBL" id="PZZP01000001">
    <property type="protein sequence ID" value="PTM57552.1"/>
    <property type="molecule type" value="Genomic_DNA"/>
</dbReference>
<dbReference type="Proteomes" id="UP000241639">
    <property type="component" value="Unassembled WGS sequence"/>
</dbReference>
<reference evidence="1 2" key="1">
    <citation type="submission" date="2018-04" db="EMBL/GenBank/DDBJ databases">
        <title>Genomic Encyclopedia of Archaeal and Bacterial Type Strains, Phase II (KMG-II): from individual species to whole genera.</title>
        <authorList>
            <person name="Goeker M."/>
        </authorList>
    </citation>
    <scope>NUCLEOTIDE SEQUENCE [LARGE SCALE GENOMIC DNA]</scope>
    <source>
        <strain evidence="1 2">DSM 45169</strain>
    </source>
</reference>
<gene>
    <name evidence="1" type="ORF">C8J48_0101</name>
</gene>
<evidence type="ECO:0000313" key="2">
    <source>
        <dbReference type="Proteomes" id="UP000241639"/>
    </source>
</evidence>
<organism evidence="1 2">
    <name type="scientific">Desmospora activa DSM 45169</name>
    <dbReference type="NCBI Taxonomy" id="1121389"/>
    <lineage>
        <taxon>Bacteria</taxon>
        <taxon>Bacillati</taxon>
        <taxon>Bacillota</taxon>
        <taxon>Bacilli</taxon>
        <taxon>Bacillales</taxon>
        <taxon>Thermoactinomycetaceae</taxon>
        <taxon>Desmospora</taxon>
    </lineage>
</organism>
<evidence type="ECO:0000313" key="1">
    <source>
        <dbReference type="EMBL" id="PTM57552.1"/>
    </source>
</evidence>
<keyword evidence="2" id="KW-1185">Reference proteome</keyword>
<accession>A0A2T4Z6N6</accession>
<protein>
    <submittedName>
        <fullName evidence="1">Uncharacterized protein</fullName>
    </submittedName>
</protein>
<comment type="caution">
    <text evidence="1">The sequence shown here is derived from an EMBL/GenBank/DDBJ whole genome shotgun (WGS) entry which is preliminary data.</text>
</comment>
<dbReference type="AlphaFoldDB" id="A0A2T4Z6N6"/>
<sequence>MLRGAYIKSDETESLWEQIPETLKNIDEIGSRVILESEVGYLTVVGGEVIGEEIDEIDEHLFVVEFFDDKGDFSTLLNPNGDPEEIISFGDGDFMGNVVVEFSAVEKAFEHFFRTGKLSPDLDWE</sequence>